<dbReference type="AlphaFoldDB" id="A0A8H7ZH76"/>
<protein>
    <submittedName>
        <fullName evidence="1">Uncharacterized protein</fullName>
    </submittedName>
</protein>
<sequence>MQRWFRQHRAIVLNTYIRRHLLRHRSYSTRTAFFNKNPTQSLPEKLSTYFSNLLTEQHDKMLDHPVQGLIDKVPNLARDLRKSMDIENKLFTVLSYDPVLIDPRLYLHFYDPTVTSSVKKLMLERLLYHQQYSACWQLFLGDTLDDLDLFLETTKRFIKKQRNDFAVIDLIINMPDFGENEAYHSSVLNALTNTFDFDARQLQQTYFNVKELQNINDLLAFPRNDFISTALCSKQAVKVLYNEGTTAQQFQEIVLQTPDLIIRPGWISFILPKFEFWSCMIFTTPPPRIIPFIDAIKVILSRGVRLTDMDTLYMLHSDATPFSIFSVYKLSPMQKSILNYLIKVLVNESNHEELKAAYLSTRRQLELPVVISCVNKLLLNEPHVLPLLKQLEKSTREKVVLGLSYPTASHYVELIIYFNNNQKIARHLITKFSGSPYSNVENLTSLATSNINSKRTLLEIFRSTLLRAQIIDAGFISIILNVILRKTVPNKGAFKRSFDALDHKQKSIVHNTFRSIGQTLSLLNETHLAFALDSIYNAIHNDSFYYNGDKSAQQYLLKSLSNEAFRFIVRKDDRVQILQTTMGQMTTPTFWVKYWLIYSMVIDDFSNAIKLLEFYQKSKRDLIQFFPAMIFGIIQSQQMDINGKMKYIDHFFKQARKLQYQNVLKYKAGMEIITRLQKASKNGVLNNESIKLLTDWSQKNRYVRRAIHIERKKKD</sequence>
<proteinExistence type="predicted"/>
<dbReference type="RefSeq" id="XP_067547708.1">
    <property type="nucleotide sequence ID" value="XM_067693160.1"/>
</dbReference>
<comment type="caution">
    <text evidence="1">The sequence shown here is derived from an EMBL/GenBank/DDBJ whole genome shotgun (WGS) entry which is preliminary data.</text>
</comment>
<organism evidence="1 2">
    <name type="scientific">Candida metapsilosis</name>
    <dbReference type="NCBI Taxonomy" id="273372"/>
    <lineage>
        <taxon>Eukaryota</taxon>
        <taxon>Fungi</taxon>
        <taxon>Dikarya</taxon>
        <taxon>Ascomycota</taxon>
        <taxon>Saccharomycotina</taxon>
        <taxon>Pichiomycetes</taxon>
        <taxon>Debaryomycetaceae</taxon>
        <taxon>Candida/Lodderomyces clade</taxon>
        <taxon>Candida</taxon>
    </lineage>
</organism>
<dbReference type="OrthoDB" id="4094279at2759"/>
<evidence type="ECO:0000313" key="2">
    <source>
        <dbReference type="Proteomes" id="UP000669133"/>
    </source>
</evidence>
<reference evidence="1 2" key="1">
    <citation type="submission" date="2020-12" db="EMBL/GenBank/DDBJ databases">
        <title>Effect of drift, selection, and recombination on the evolution of hybrid genomes in Candida yeast pathogens.</title>
        <authorList>
            <person name="Mixao V."/>
            <person name="Ksiezopolska E."/>
            <person name="Saus E."/>
            <person name="Boekhout T."/>
            <person name="Gacser A."/>
            <person name="Gabaldon T."/>
        </authorList>
    </citation>
    <scope>NUCLEOTIDE SEQUENCE [LARGE SCALE GENOMIC DNA]</scope>
    <source>
        <strain evidence="1 2">BP57</strain>
    </source>
</reference>
<gene>
    <name evidence="1" type="ORF">I9W82_004120</name>
</gene>
<dbReference type="EMBL" id="JAEOAQ010000005">
    <property type="protein sequence ID" value="KAG5418592.1"/>
    <property type="molecule type" value="Genomic_DNA"/>
</dbReference>
<evidence type="ECO:0000313" key="1">
    <source>
        <dbReference type="EMBL" id="KAG5418592.1"/>
    </source>
</evidence>
<accession>A0A8H7ZH76</accession>
<dbReference type="GeneID" id="93652749"/>
<keyword evidence="2" id="KW-1185">Reference proteome</keyword>
<dbReference type="Proteomes" id="UP000669133">
    <property type="component" value="Unassembled WGS sequence"/>
</dbReference>
<name>A0A8H7ZH76_9ASCO</name>